<evidence type="ECO:0000259" key="1">
    <source>
        <dbReference type="Pfam" id="PF00583"/>
    </source>
</evidence>
<comment type="caution">
    <text evidence="2">The sequence shown here is derived from an EMBL/GenBank/DDBJ whole genome shotgun (WGS) entry which is preliminary data.</text>
</comment>
<organism evidence="2 3">
    <name type="scientific">Paenibacillus terrae</name>
    <dbReference type="NCBI Taxonomy" id="159743"/>
    <lineage>
        <taxon>Bacteria</taxon>
        <taxon>Bacillati</taxon>
        <taxon>Bacillota</taxon>
        <taxon>Bacilli</taxon>
        <taxon>Bacillales</taxon>
        <taxon>Paenibacillaceae</taxon>
        <taxon>Paenibacillus</taxon>
    </lineage>
</organism>
<dbReference type="SUPFAM" id="SSF55729">
    <property type="entry name" value="Acyl-CoA N-acyltransferases (Nat)"/>
    <property type="match status" value="1"/>
</dbReference>
<dbReference type="AlphaFoldDB" id="A0A0D7WYJ7"/>
<evidence type="ECO:0000313" key="3">
    <source>
        <dbReference type="Proteomes" id="UP000032534"/>
    </source>
</evidence>
<keyword evidence="3" id="KW-1185">Reference proteome</keyword>
<gene>
    <name evidence="2" type="ORF">QD47_26055</name>
</gene>
<dbReference type="Proteomes" id="UP000032534">
    <property type="component" value="Unassembled WGS sequence"/>
</dbReference>
<dbReference type="Pfam" id="PF00583">
    <property type="entry name" value="Acetyltransf_1"/>
    <property type="match status" value="1"/>
</dbReference>
<feature type="domain" description="N-acetyltransferase" evidence="1">
    <location>
        <begin position="64"/>
        <end position="125"/>
    </location>
</feature>
<keyword evidence="2" id="KW-0808">Transferase</keyword>
<dbReference type="RefSeq" id="WP_044648846.1">
    <property type="nucleotide sequence ID" value="NZ_JTHP01000083.1"/>
</dbReference>
<name>A0A0D7WYJ7_9BACL</name>
<dbReference type="InterPro" id="IPR000182">
    <property type="entry name" value="GNAT_dom"/>
</dbReference>
<evidence type="ECO:0000313" key="2">
    <source>
        <dbReference type="EMBL" id="KJD42822.1"/>
    </source>
</evidence>
<sequence>MPQISDVQHLPARSWLLRRRQLLFLARSSGGMRITRNALRQLAVLTPEQLKLPGSSLLCAYLRTEQGLRIAGFCLALNYGEDACIVIVRPLYRGRRLGARLLSAQLKQLRRLTCSVAADNMASLKTCFRAGLVAHEMTTGPTGKPTLIFRGELSEDEQTAEEGGMLCQNLS</sequence>
<dbReference type="EMBL" id="JTHP01000083">
    <property type="protein sequence ID" value="KJD42822.1"/>
    <property type="molecule type" value="Genomic_DNA"/>
</dbReference>
<dbReference type="Gene3D" id="3.40.630.30">
    <property type="match status" value="1"/>
</dbReference>
<reference evidence="2 3" key="1">
    <citation type="submission" date="2014-11" db="EMBL/GenBank/DDBJ databases">
        <title>Draft Genome Sequences of Paenibacillus polymyxa NRRL B-30509 and Paenibacillus terrae NRRL B-30644, Strains from a Poultry Environment that Produce Tridecaptin A and Paenicidins.</title>
        <authorList>
            <person name="van Belkum M.J."/>
            <person name="Lohans C.T."/>
            <person name="Vederas J.C."/>
        </authorList>
    </citation>
    <scope>NUCLEOTIDE SEQUENCE [LARGE SCALE GENOMIC DNA]</scope>
    <source>
        <strain evidence="2 3">NRRL B-30644</strain>
    </source>
</reference>
<protein>
    <submittedName>
        <fullName evidence="2">GCN5 family acetyltransferase</fullName>
    </submittedName>
</protein>
<dbReference type="OrthoDB" id="2869300at2"/>
<dbReference type="PATRIC" id="fig|159743.3.peg.5780"/>
<dbReference type="GO" id="GO:0016747">
    <property type="term" value="F:acyltransferase activity, transferring groups other than amino-acyl groups"/>
    <property type="evidence" value="ECO:0007669"/>
    <property type="project" value="InterPro"/>
</dbReference>
<dbReference type="InterPro" id="IPR016181">
    <property type="entry name" value="Acyl_CoA_acyltransferase"/>
</dbReference>
<dbReference type="CDD" id="cd04301">
    <property type="entry name" value="NAT_SF"/>
    <property type="match status" value="1"/>
</dbReference>
<accession>A0A0D7WYJ7</accession>
<proteinExistence type="predicted"/>